<reference evidence="2" key="1">
    <citation type="submission" date="2015-09" db="EMBL/GenBank/DDBJ databases">
        <authorList>
            <person name="Daims H."/>
        </authorList>
    </citation>
    <scope>NUCLEOTIDE SEQUENCE [LARGE SCALE GENOMIC DNA]</scope>
</reference>
<evidence type="ECO:0000313" key="1">
    <source>
        <dbReference type="EMBL" id="CUQ66287.1"/>
    </source>
</evidence>
<evidence type="ECO:0000313" key="2">
    <source>
        <dbReference type="Proteomes" id="UP000066284"/>
    </source>
</evidence>
<organism evidence="1 2">
    <name type="scientific">Candidatus Nitrospira inopinata</name>
    <dbReference type="NCBI Taxonomy" id="1715989"/>
    <lineage>
        <taxon>Bacteria</taxon>
        <taxon>Pseudomonadati</taxon>
        <taxon>Nitrospirota</taxon>
        <taxon>Nitrospiria</taxon>
        <taxon>Nitrospirales</taxon>
        <taxon>Nitrospiraceae</taxon>
        <taxon>Nitrospira</taxon>
    </lineage>
</organism>
<accession>A0A0S4KRB9</accession>
<sequence length="94" mass="10257">MRACLTLSPCPYAIGQYRATSYRYPLRSDQRTGRSTTPNPAIVQINTTIAKARAKKNPALISCKMGIMAYLLLLGGSSIPSPARQIHEYIGLTS</sequence>
<proteinExistence type="predicted"/>
<dbReference type="Proteomes" id="UP000066284">
    <property type="component" value="Chromosome 1"/>
</dbReference>
<keyword evidence="2" id="KW-1185">Reference proteome</keyword>
<dbReference type="STRING" id="1715989.NITINOP_1312"/>
<name>A0A0S4KRB9_9BACT</name>
<dbReference type="KEGG" id="nio:NITINOP_1312"/>
<protein>
    <submittedName>
        <fullName evidence="1">Uncharacterized protein</fullName>
    </submittedName>
</protein>
<dbReference type="AlphaFoldDB" id="A0A0S4KRB9"/>
<dbReference type="EMBL" id="LN885086">
    <property type="protein sequence ID" value="CUQ66287.1"/>
    <property type="molecule type" value="Genomic_DNA"/>
</dbReference>
<gene>
    <name evidence="1" type="ORF">NITINOP_1312</name>
</gene>